<dbReference type="InterPro" id="IPR029052">
    <property type="entry name" value="Metallo-depent_PP-like"/>
</dbReference>
<name>A0A1G2TZN6_9BACT</name>
<evidence type="ECO:0000259" key="2">
    <source>
        <dbReference type="SMART" id="SM00854"/>
    </source>
</evidence>
<dbReference type="EMBL" id="MHWB01000008">
    <property type="protein sequence ID" value="OHB02070.1"/>
    <property type="molecule type" value="Genomic_DNA"/>
</dbReference>
<comment type="similarity">
    <text evidence="1">Belongs to the CapA family.</text>
</comment>
<evidence type="ECO:0000313" key="3">
    <source>
        <dbReference type="EMBL" id="OHB02070.1"/>
    </source>
</evidence>
<dbReference type="AlphaFoldDB" id="A0A1G2TZN6"/>
<dbReference type="Gene3D" id="3.60.21.10">
    <property type="match status" value="1"/>
</dbReference>
<dbReference type="SMART" id="SM00854">
    <property type="entry name" value="PGA_cap"/>
    <property type="match status" value="1"/>
</dbReference>
<dbReference type="Proteomes" id="UP000177707">
    <property type="component" value="Unassembled WGS sequence"/>
</dbReference>
<evidence type="ECO:0000256" key="1">
    <source>
        <dbReference type="ARBA" id="ARBA00005662"/>
    </source>
</evidence>
<organism evidence="3 4">
    <name type="scientific">Candidatus Zambryskibacteria bacterium RIFCSPLOWO2_01_FULL_39_39</name>
    <dbReference type="NCBI Taxonomy" id="1802758"/>
    <lineage>
        <taxon>Bacteria</taxon>
        <taxon>Candidatus Zambryskiibacteriota</taxon>
    </lineage>
</organism>
<sequence>MKNVYLVIFVAVILLGVFFSYQKREIKILFVGDMFFDRYIRQVGESKGEDFIFYCISNFLKDSSLVVGNLEGPITDSPSVSQGTVVGSPENYVFTFPPSTAKLLARNNIKIVNLGNNHINNFGGWGVSSTKKYLAEAGIKYFGQPREARSDSEDVKWGNISFISYNEFGGDSKEKVAQKIKEEKESGQMVFVYAHWGDEYAEVPLRVKNVAKLFAKSGADFIIGSHPHVILPSQKVSDTIVYYSLGNFIFDQYWNKEVSTGLVLELNIKGKEINVIEHKVSLNRDGRTCLVN</sequence>
<dbReference type="PANTHER" id="PTHR33393:SF11">
    <property type="entry name" value="POLYGLUTAMINE SYNTHESIS ACCESSORY PROTEIN RV0574C-RELATED"/>
    <property type="match status" value="1"/>
</dbReference>
<protein>
    <recommendedName>
        <fullName evidence="2">Capsule synthesis protein CapA domain-containing protein</fullName>
    </recommendedName>
</protein>
<reference evidence="3 4" key="1">
    <citation type="journal article" date="2016" name="Nat. Commun.">
        <title>Thousands of microbial genomes shed light on interconnected biogeochemical processes in an aquifer system.</title>
        <authorList>
            <person name="Anantharaman K."/>
            <person name="Brown C.T."/>
            <person name="Hug L.A."/>
            <person name="Sharon I."/>
            <person name="Castelle C.J."/>
            <person name="Probst A.J."/>
            <person name="Thomas B.C."/>
            <person name="Singh A."/>
            <person name="Wilkins M.J."/>
            <person name="Karaoz U."/>
            <person name="Brodie E.L."/>
            <person name="Williams K.H."/>
            <person name="Hubbard S.S."/>
            <person name="Banfield J.F."/>
        </authorList>
    </citation>
    <scope>NUCLEOTIDE SEQUENCE [LARGE SCALE GENOMIC DNA]</scope>
</reference>
<dbReference type="PANTHER" id="PTHR33393">
    <property type="entry name" value="POLYGLUTAMINE SYNTHESIS ACCESSORY PROTEIN RV0574C-RELATED"/>
    <property type="match status" value="1"/>
</dbReference>
<gene>
    <name evidence="3" type="ORF">A3A96_03630</name>
</gene>
<accession>A0A1G2TZN6</accession>
<proteinExistence type="inferred from homology"/>
<evidence type="ECO:0000313" key="4">
    <source>
        <dbReference type="Proteomes" id="UP000177707"/>
    </source>
</evidence>
<feature type="domain" description="Capsule synthesis protein CapA" evidence="2">
    <location>
        <begin position="27"/>
        <end position="252"/>
    </location>
</feature>
<dbReference type="STRING" id="1802758.A3A96_03630"/>
<dbReference type="CDD" id="cd07381">
    <property type="entry name" value="MPP_CapA"/>
    <property type="match status" value="1"/>
</dbReference>
<dbReference type="InterPro" id="IPR019079">
    <property type="entry name" value="Capsule_synth_CapA"/>
</dbReference>
<dbReference type="InterPro" id="IPR052169">
    <property type="entry name" value="CW_Biosynth-Accessory"/>
</dbReference>
<comment type="caution">
    <text evidence="3">The sequence shown here is derived from an EMBL/GenBank/DDBJ whole genome shotgun (WGS) entry which is preliminary data.</text>
</comment>
<dbReference type="SUPFAM" id="SSF56300">
    <property type="entry name" value="Metallo-dependent phosphatases"/>
    <property type="match status" value="1"/>
</dbReference>
<dbReference type="Pfam" id="PF09587">
    <property type="entry name" value="PGA_cap"/>
    <property type="match status" value="1"/>
</dbReference>